<organism evidence="2 3">
    <name type="scientific">Caballeronia glathei</name>
    <dbReference type="NCBI Taxonomy" id="60547"/>
    <lineage>
        <taxon>Bacteria</taxon>
        <taxon>Pseudomonadati</taxon>
        <taxon>Pseudomonadota</taxon>
        <taxon>Betaproteobacteria</taxon>
        <taxon>Burkholderiales</taxon>
        <taxon>Burkholderiaceae</taxon>
        <taxon>Caballeronia</taxon>
    </lineage>
</organism>
<dbReference type="Proteomes" id="UP000027466">
    <property type="component" value="Unassembled WGS sequence"/>
</dbReference>
<evidence type="ECO:0000313" key="2">
    <source>
        <dbReference type="EMBL" id="KDR43734.1"/>
    </source>
</evidence>
<dbReference type="AlphaFoldDB" id="A0A069PV78"/>
<dbReference type="NCBIfam" id="TIGR01841">
    <property type="entry name" value="phasin"/>
    <property type="match status" value="1"/>
</dbReference>
<dbReference type="InterPro" id="IPR018968">
    <property type="entry name" value="Phasin"/>
</dbReference>
<reference evidence="2 3" key="1">
    <citation type="submission" date="2014-03" db="EMBL/GenBank/DDBJ databases">
        <title>Draft Genome Sequences of Four Burkholderia Strains.</title>
        <authorList>
            <person name="Liu X.Y."/>
            <person name="Li C.X."/>
            <person name="Xu J.H."/>
        </authorList>
    </citation>
    <scope>NUCLEOTIDE SEQUENCE [LARGE SCALE GENOMIC DNA]</scope>
    <source>
        <strain evidence="2 3">DSM 50014</strain>
    </source>
</reference>
<comment type="caution">
    <text evidence="2">The sequence shown here is derived from an EMBL/GenBank/DDBJ whole genome shotgun (WGS) entry which is preliminary data.</text>
</comment>
<keyword evidence="3" id="KW-1185">Reference proteome</keyword>
<dbReference type="EMBL" id="JFHC01000006">
    <property type="protein sequence ID" value="KDR43734.1"/>
    <property type="molecule type" value="Genomic_DNA"/>
</dbReference>
<name>A0A069PV78_9BURK</name>
<feature type="domain" description="Phasin" evidence="1">
    <location>
        <begin position="5"/>
        <end position="103"/>
    </location>
</feature>
<gene>
    <name evidence="2" type="ORF">BG61_33105</name>
</gene>
<accession>A0A069PV78</accession>
<dbReference type="RefSeq" id="WP_035930779.1">
    <property type="nucleotide sequence ID" value="NZ_CADFFX010000001.1"/>
</dbReference>
<protein>
    <submittedName>
        <fullName evidence="2">Phasin (PHA-granule associated protein)</fullName>
    </submittedName>
</protein>
<evidence type="ECO:0000313" key="3">
    <source>
        <dbReference type="Proteomes" id="UP000027466"/>
    </source>
</evidence>
<evidence type="ECO:0000259" key="1">
    <source>
        <dbReference type="Pfam" id="PF09361"/>
    </source>
</evidence>
<dbReference type="Pfam" id="PF09361">
    <property type="entry name" value="Phasin_2"/>
    <property type="match status" value="1"/>
</dbReference>
<proteinExistence type="predicted"/>
<dbReference type="InterPro" id="IPR010127">
    <property type="entry name" value="Phasin_subfam-1"/>
</dbReference>
<sequence length="181" mass="19366">MSSPEQFLAAQKASANSAFGVAMKFFEGIERLVELNLQTARSTLAQTADNTAKVLSAKEPQDWSALQASLLAAFAEQAQSYARQFMDIASSAQAECLTAGQARYEEQNRRVRTLVDELVRSAPAGSEALTAAWKSAITSSNTWSESLRRSAQQTAELAASNFKVVTAVGSKAAARADQKAL</sequence>
<dbReference type="STRING" id="60547.GCA_000751215_02469"/>